<comment type="caution">
    <text evidence="1">The sequence shown here is derived from an EMBL/GenBank/DDBJ whole genome shotgun (WGS) entry which is preliminary data.</text>
</comment>
<protein>
    <submittedName>
        <fullName evidence="1">Uncharacterized protein</fullName>
    </submittedName>
</protein>
<dbReference type="EMBL" id="SWJQ01000314">
    <property type="protein sequence ID" value="TRZ16416.1"/>
    <property type="molecule type" value="Genomic_DNA"/>
</dbReference>
<reference evidence="1" key="1">
    <citation type="submission" date="2019-04" db="EMBL/GenBank/DDBJ databases">
        <title>Genome assembly of Zosterops borbonicus 15179.</title>
        <authorList>
            <person name="Leroy T."/>
            <person name="Anselmetti Y."/>
            <person name="Tilak M.-K."/>
            <person name="Nabholz B."/>
        </authorList>
    </citation>
    <scope>NUCLEOTIDE SEQUENCE</scope>
    <source>
        <strain evidence="1">HGM_15179</strain>
        <tissue evidence="1">Muscle</tissue>
    </source>
</reference>
<dbReference type="Proteomes" id="UP000796761">
    <property type="component" value="Unassembled WGS sequence"/>
</dbReference>
<sequence length="112" mass="12338">MFASDLDAGVECIINRFADDPKLMTQDEKNVKAAPDMESDQAAQVHDLFMLGTPELDESLQVESIKTQQWNPIPQLAGHTALDAAQDAVGFLRVDEIGIVVKKEFLLALARK</sequence>
<name>A0A8K1GD00_9PASS</name>
<evidence type="ECO:0000313" key="2">
    <source>
        <dbReference type="Proteomes" id="UP000796761"/>
    </source>
</evidence>
<dbReference type="AlphaFoldDB" id="A0A8K1GD00"/>
<accession>A0A8K1GD00</accession>
<keyword evidence="2" id="KW-1185">Reference proteome</keyword>
<evidence type="ECO:0000313" key="1">
    <source>
        <dbReference type="EMBL" id="TRZ16416.1"/>
    </source>
</evidence>
<organism evidence="1 2">
    <name type="scientific">Zosterops borbonicus</name>
    <dbReference type="NCBI Taxonomy" id="364589"/>
    <lineage>
        <taxon>Eukaryota</taxon>
        <taxon>Metazoa</taxon>
        <taxon>Chordata</taxon>
        <taxon>Craniata</taxon>
        <taxon>Vertebrata</taxon>
        <taxon>Euteleostomi</taxon>
        <taxon>Archelosauria</taxon>
        <taxon>Archosauria</taxon>
        <taxon>Dinosauria</taxon>
        <taxon>Saurischia</taxon>
        <taxon>Theropoda</taxon>
        <taxon>Coelurosauria</taxon>
        <taxon>Aves</taxon>
        <taxon>Neognathae</taxon>
        <taxon>Neoaves</taxon>
        <taxon>Telluraves</taxon>
        <taxon>Australaves</taxon>
        <taxon>Passeriformes</taxon>
        <taxon>Sylvioidea</taxon>
        <taxon>Zosteropidae</taxon>
        <taxon>Zosterops</taxon>
    </lineage>
</organism>
<proteinExistence type="predicted"/>
<gene>
    <name evidence="1" type="ORF">HGM15179_010693</name>
</gene>